<feature type="compositionally biased region" description="Polar residues" evidence="1">
    <location>
        <begin position="894"/>
        <end position="907"/>
    </location>
</feature>
<sequence length="990" mass="111422">MFGSLMQVANSASPDNDIYPLVDNWWKIIQKWYPDMQSKVYTVPPVHFNTVSYKPRPEKLPAPDEPYAKFGMCTYKPSQYSTVKDDEAQQRTLWTISSFLEDRKSAAFVLSNMDFQSYLNKDYVVTGSKVPKYTKPNNSNSNEQGDADVLVIDKNEGIFVFEVKAIGDNDMFRSTTEEDKLQKLCDKLEGTITKQVKKEKCVVQKLLSALDPQKEIKVRAGFVLPNISRECLKKAVSLLPSTAQTNLKTSLGLKPLAHLDKISDITLCADDMPGNTLEGSSIMDEQVLQKVDKVWTALRNVDGYSKPMDEDLYEHIVALFCGPLTTVKIYTEKSMPRVRLIKRTVGKGKNAKEKTNVIFEEVRTPAGAARKVALRFSELILQKDQIDILQREEDFVHLQGPPGTGKTLLLLLRVLTWLDAGHKVWIISFLPPSRSVTHVLFEQTKRMLDAFCSTSEAEEKKKQLDMFILSRPQETLDKKYYERRLHKFRDRAKHKDRPDAGYPRRPTLPAKALPEDRKVCLVVDESGMAGTGLNDFFEQVAICHKRKDFLNDNEFSKGLSVWSASVERCGRPKYAAKPGKSTPERFGTCWKLKMPLRCPPTVQRALMLVQPSLDARNICFFKNQFMMANPACPRDRSEVKNPEEEGPTGPYNQYPADGLEVFLIAHGSHERAHEDVWYCRECGNELADYLTKVLKITTSKTEQVMSENHLKCHDVMIVATQNSFQFSLPIAGFMAAMKKRKLKVAVNVTREEGKTAITDEDTILIVDMTSVHGLERAVIIVVPEVNMPPQLPTMYKTSFTLPKESKTKTEEEKVAAEAAVKETQAADEPIAFEKIRQDDPMKEALEAADGQDFSISAAGEFVKEDDSDEEKTTADTGRKETAMEVQEVQSQQETTPSGAPSQPQKTPTDGKDYDTSDEEDEGIDSLTYADNKSERKIKAALASLSEQSRKDIFYIGSRAVCQLILVHLGKKDDGESPAKAEPTPSESMDT</sequence>
<keyword evidence="3" id="KW-1185">Reference proteome</keyword>
<gene>
    <name evidence="2" type="ORF">V1264_017320</name>
</gene>
<protein>
    <submittedName>
        <fullName evidence="2">Uncharacterized protein</fullName>
    </submittedName>
</protein>
<dbReference type="Proteomes" id="UP001374579">
    <property type="component" value="Unassembled WGS sequence"/>
</dbReference>
<organism evidence="2 3">
    <name type="scientific">Littorina saxatilis</name>
    <dbReference type="NCBI Taxonomy" id="31220"/>
    <lineage>
        <taxon>Eukaryota</taxon>
        <taxon>Metazoa</taxon>
        <taxon>Spiralia</taxon>
        <taxon>Lophotrochozoa</taxon>
        <taxon>Mollusca</taxon>
        <taxon>Gastropoda</taxon>
        <taxon>Caenogastropoda</taxon>
        <taxon>Littorinimorpha</taxon>
        <taxon>Littorinoidea</taxon>
        <taxon>Littorinidae</taxon>
        <taxon>Littorina</taxon>
    </lineage>
</organism>
<evidence type="ECO:0000313" key="3">
    <source>
        <dbReference type="Proteomes" id="UP001374579"/>
    </source>
</evidence>
<feature type="compositionally biased region" description="Basic and acidic residues" evidence="1">
    <location>
        <begin position="870"/>
        <end position="882"/>
    </location>
</feature>
<name>A0AAN9BJE1_9CAEN</name>
<feature type="compositionally biased region" description="Basic and acidic residues" evidence="1">
    <location>
        <begin position="969"/>
        <end position="978"/>
    </location>
</feature>
<dbReference type="AlphaFoldDB" id="A0AAN9BJE1"/>
<evidence type="ECO:0000256" key="1">
    <source>
        <dbReference type="SAM" id="MobiDB-lite"/>
    </source>
</evidence>
<proteinExistence type="predicted"/>
<dbReference type="EMBL" id="JBAMIC010000007">
    <property type="protein sequence ID" value="KAK7106014.1"/>
    <property type="molecule type" value="Genomic_DNA"/>
</dbReference>
<comment type="caution">
    <text evidence="2">The sequence shown here is derived from an EMBL/GenBank/DDBJ whole genome shotgun (WGS) entry which is preliminary data.</text>
</comment>
<feature type="region of interest" description="Disordered" evidence="1">
    <location>
        <begin position="859"/>
        <end position="934"/>
    </location>
</feature>
<feature type="compositionally biased region" description="Low complexity" evidence="1">
    <location>
        <begin position="884"/>
        <end position="893"/>
    </location>
</feature>
<feature type="region of interest" description="Disordered" evidence="1">
    <location>
        <begin position="969"/>
        <end position="990"/>
    </location>
</feature>
<evidence type="ECO:0000313" key="2">
    <source>
        <dbReference type="EMBL" id="KAK7106014.1"/>
    </source>
</evidence>
<dbReference type="InterPro" id="IPR027417">
    <property type="entry name" value="P-loop_NTPase"/>
</dbReference>
<dbReference type="SUPFAM" id="SSF52540">
    <property type="entry name" value="P-loop containing nucleoside triphosphate hydrolases"/>
    <property type="match status" value="1"/>
</dbReference>
<dbReference type="Gene3D" id="3.40.50.300">
    <property type="entry name" value="P-loop containing nucleotide triphosphate hydrolases"/>
    <property type="match status" value="1"/>
</dbReference>
<accession>A0AAN9BJE1</accession>
<reference evidence="2 3" key="1">
    <citation type="submission" date="2024-02" db="EMBL/GenBank/DDBJ databases">
        <title>Chromosome-scale genome assembly of the rough periwinkle Littorina saxatilis.</title>
        <authorList>
            <person name="De Jode A."/>
            <person name="Faria R."/>
            <person name="Formenti G."/>
            <person name="Sims Y."/>
            <person name="Smith T.P."/>
            <person name="Tracey A."/>
            <person name="Wood J.M.D."/>
            <person name="Zagrodzka Z.B."/>
            <person name="Johannesson K."/>
            <person name="Butlin R.K."/>
            <person name="Leder E.H."/>
        </authorList>
    </citation>
    <scope>NUCLEOTIDE SEQUENCE [LARGE SCALE GENOMIC DNA]</scope>
    <source>
        <strain evidence="2">Snail1</strain>
        <tissue evidence="2">Muscle</tissue>
    </source>
</reference>